<dbReference type="AlphaFoldDB" id="A0A9Q3CBV3"/>
<keyword evidence="2" id="KW-1185">Reference proteome</keyword>
<proteinExistence type="predicted"/>
<dbReference type="InterPro" id="IPR021109">
    <property type="entry name" value="Peptidase_aspartic_dom_sf"/>
</dbReference>
<dbReference type="EMBL" id="AVOT02005857">
    <property type="protein sequence ID" value="MBW0480148.1"/>
    <property type="molecule type" value="Genomic_DNA"/>
</dbReference>
<name>A0A9Q3CBV3_9BASI</name>
<dbReference type="Proteomes" id="UP000765509">
    <property type="component" value="Unassembled WGS sequence"/>
</dbReference>
<organism evidence="1 2">
    <name type="scientific">Austropuccinia psidii MF-1</name>
    <dbReference type="NCBI Taxonomy" id="1389203"/>
    <lineage>
        <taxon>Eukaryota</taxon>
        <taxon>Fungi</taxon>
        <taxon>Dikarya</taxon>
        <taxon>Basidiomycota</taxon>
        <taxon>Pucciniomycotina</taxon>
        <taxon>Pucciniomycetes</taxon>
        <taxon>Pucciniales</taxon>
        <taxon>Sphaerophragmiaceae</taxon>
        <taxon>Austropuccinia</taxon>
    </lineage>
</organism>
<evidence type="ECO:0000313" key="1">
    <source>
        <dbReference type="EMBL" id="MBW0480148.1"/>
    </source>
</evidence>
<protein>
    <submittedName>
        <fullName evidence="1">Uncharacterized protein</fullName>
    </submittedName>
</protein>
<sequence length="97" mass="11341">MVTLPSFPSFEWDFLVNDTPKREDLIFGFDFINHFNPLIDWRHWLITFNSDYKDYSDPFNSFRNDFSSSKSCAALIGDSRTPSFQSSLYIPSINSPQ</sequence>
<evidence type="ECO:0000313" key="2">
    <source>
        <dbReference type="Proteomes" id="UP000765509"/>
    </source>
</evidence>
<reference evidence="1" key="1">
    <citation type="submission" date="2021-03" db="EMBL/GenBank/DDBJ databases">
        <title>Draft genome sequence of rust myrtle Austropuccinia psidii MF-1, a brazilian biotype.</title>
        <authorList>
            <person name="Quecine M.C."/>
            <person name="Pachon D.M.R."/>
            <person name="Bonatelli M.L."/>
            <person name="Correr F.H."/>
            <person name="Franceschini L.M."/>
            <person name="Leite T.F."/>
            <person name="Margarido G.R.A."/>
            <person name="Almeida C.A."/>
            <person name="Ferrarezi J.A."/>
            <person name="Labate C.A."/>
        </authorList>
    </citation>
    <scope>NUCLEOTIDE SEQUENCE</scope>
    <source>
        <strain evidence="1">MF-1</strain>
    </source>
</reference>
<dbReference type="Gene3D" id="2.40.70.10">
    <property type="entry name" value="Acid Proteases"/>
    <property type="match status" value="1"/>
</dbReference>
<accession>A0A9Q3CBV3</accession>
<gene>
    <name evidence="1" type="ORF">O181_019863</name>
</gene>
<comment type="caution">
    <text evidence="1">The sequence shown here is derived from an EMBL/GenBank/DDBJ whole genome shotgun (WGS) entry which is preliminary data.</text>
</comment>